<dbReference type="InterPro" id="IPR042087">
    <property type="entry name" value="DNA_pol_B_thumb"/>
</dbReference>
<keyword evidence="4 15" id="KW-0808">Transferase</keyword>
<protein>
    <recommendedName>
        <fullName evidence="15">DNA polymerase epsilon catalytic subunit</fullName>
        <ecNumber evidence="15">2.7.7.7</ecNumber>
    </recommendedName>
</protein>
<reference evidence="20" key="1">
    <citation type="journal article" date="2024" name="Gigascience">
        <title>Chromosome-level genome of the poultry shaft louse Menopon gallinae provides insight into the host-switching and adaptive evolution of parasitic lice.</title>
        <authorList>
            <person name="Xu Y."/>
            <person name="Ma L."/>
            <person name="Liu S."/>
            <person name="Liang Y."/>
            <person name="Liu Q."/>
            <person name="He Z."/>
            <person name="Tian L."/>
            <person name="Duan Y."/>
            <person name="Cai W."/>
            <person name="Li H."/>
            <person name="Song F."/>
        </authorList>
    </citation>
    <scope>NUCLEOTIDE SEQUENCE</scope>
    <source>
        <strain evidence="20">Cailab_2023a</strain>
    </source>
</reference>
<comment type="similarity">
    <text evidence="2 15">Belongs to the DNA polymerase type-B family.</text>
</comment>
<evidence type="ECO:0000256" key="4">
    <source>
        <dbReference type="ARBA" id="ARBA00022679"/>
    </source>
</evidence>
<dbReference type="EC" id="2.7.7.7" evidence="15"/>
<evidence type="ECO:0000256" key="9">
    <source>
        <dbReference type="ARBA" id="ARBA00022833"/>
    </source>
</evidence>
<dbReference type="GO" id="GO:0003677">
    <property type="term" value="F:DNA binding"/>
    <property type="evidence" value="ECO:0007669"/>
    <property type="project" value="UniProtKB-KW"/>
</dbReference>
<comment type="cofactor">
    <cofactor evidence="15">
        <name>[4Fe-4S] cluster</name>
        <dbReference type="ChEBI" id="CHEBI:49883"/>
    </cofactor>
</comment>
<evidence type="ECO:0000256" key="5">
    <source>
        <dbReference type="ARBA" id="ARBA00022695"/>
    </source>
</evidence>
<keyword evidence="3 15" id="KW-0004">4Fe-4S</keyword>
<evidence type="ECO:0000256" key="10">
    <source>
        <dbReference type="ARBA" id="ARBA00022932"/>
    </source>
</evidence>
<evidence type="ECO:0000256" key="14">
    <source>
        <dbReference type="ARBA" id="ARBA00023242"/>
    </source>
</evidence>
<evidence type="ECO:0000259" key="17">
    <source>
        <dbReference type="Pfam" id="PF00136"/>
    </source>
</evidence>
<evidence type="ECO:0000256" key="12">
    <source>
        <dbReference type="ARBA" id="ARBA00023014"/>
    </source>
</evidence>
<evidence type="ECO:0000259" key="19">
    <source>
        <dbReference type="Pfam" id="PF22634"/>
    </source>
</evidence>
<keyword evidence="12 15" id="KW-0411">Iron-sulfur</keyword>
<dbReference type="Pfam" id="PF22634">
    <property type="entry name" value="POL2_thumb"/>
    <property type="match status" value="1"/>
</dbReference>
<proteinExistence type="inferred from homology"/>
<dbReference type="Gene3D" id="1.10.132.60">
    <property type="entry name" value="DNA polymerase family B, C-terminal domain"/>
    <property type="match status" value="1"/>
</dbReference>
<sequence>MAGSTSPARRKPPHASWAASARARQQRPAELRSSEHVASSHASARFPAYSSQEPDGDIQTTPSCALRLHGTCLSKQDSLLAVQFGYVPYYEQEQRRGWLLNHQVTADGTGALFSRLYFIDEKGGFTCTIPYFPSFLVEAGQPDVVEEYLKKRFEGVYLTETVERTDTSTFNHLNMPTKTFVKVYFYTENAFSRCLTEIRGMVRRRRGAEVDETIFNDFLSEDIGLRSSMEALITGVYEYDIPFEMSVLIEMGLRCGNWYLVRYDEETYFFRKEEGIAHYPEMRVLAFDIETTKKPLKFPNPEYDEIMMISAMCDSQGYLIVNRAFVAEDISDFEYSPSNEIRGDFRIYNEPNEEALLIRFYELLQGFRPHLATTYNGSLFDFPFIEKRTARYNLSLSSLTGFVSVDDTFSSPFVVHLDCYKWVRRDSYLPMGSQGLKSVAKIKLGYFPDEIDPERIMEHAVHDPHKLASYSVSDAVATYYLFVKYVKPFIFSLCTLIPFGPVPVLNRGSGTLCEALLLAEAHRTGILIPDKKRESGPESYKGHFVENCNYVGGHVECLRTGIFRSDFTYEFRVNVSALRRMGAEKVVTPKQLRKIEAMLEARGYAGAYRLVGGEHHEEDAPDEYLTVEDKPVIYHLDVGAMYPNIILTNRLQPIAIKTEDDCMRCDYRSDGVCQKRMDWELRTEYYPPTKEEVDMVRAQLEKEYFVPGSISVADGARHGSRYRREDRRVPAEASAGVKVRFGELSKLEQSAIFKKRLAKYSQKIYRRSYVVETSTQSNVVCQREIPFYLDTVLKFRDQRYNYKKLSKVESPFRQIYESLQIAHKVILNSFYGYTMRRGSRWYSMEMAAIVCHCGKRIIMEARQFIEQVGIALEVDTDGIWCMLPSSFPIEVDGANIFVMMLNKVVANKFTNHQYQIADAGGEAGSGGLAEGACAAEEIALRARSALGKEDLFDTDGMGEPRGRRAGKKRYRTVSYNSIFFEIDGPYRAIVLPASVEEHRLTKKKYVVFNFSDRISELKGFETKRRGELNFIKKFQEDLFSKFTLGDDLRSCYQILGRVANYWLDIIQLRAEGLSEEEIFYLFSESKSMSKGFDAYEGRKALNTCTAEKLAELGVDLEPGMKCEFIISAYPENEPVALRAIPTSVFHMDRARAKKHLAKWLRRDTTDVRQILDWGYYEDRFRTVVQKLVCIPANAQGIDNPVERIALPRWASRGGQGETIERWFVAGKREARSAETLRVGDIEETPACRAPEAGTLHGDYSSYLRAKQKEWVHGFRGLERSRQEELLEIDTERQVVRFKQRDVLGSRPLVFRQEYFLVPVHTTHVGGHGAGSGSEDTGQLAESGMSLEAAAECMGIGCGQLRRKSLYMANTPSPVTVYLSPAPTDHPAFVLHDENAHRLVYENPRIFSTPTRCVLATAFSFKRKTVYALTESGRTTFHMEGRDTQLASNIHRVCYNSDIERVLDAYASTHILVHNDSFNKPYRGLRFNARIASPLPLVGFGQLLEFQIKLHAQMKERYDFIDMLSIYTRIPLANVDDDALDHMYFRILKDRDILCIDRDWVTGNALTCGSAGGDSTRGAPGTTGRQVFLEPPPDMKVLKDSLCVPGYYDTVCAEIECMGSLVLGVLEHEFVLGRDSLYDGVERNDFKALFSLFRKLYLDSTENGSAMHLLKQAERWVRSSRLTRGLLPVLSLLKTRYLIGLVGVLRKLKIDVVAVNKDMICLKLEKKWMLGYLEGKIRESEGYSMVRLSVVRMYKKLIYVSPVEWFFVEDRELDVCDPLKHSGSNGAEGAGSCTLEDGGACKSTGEGSGPRVMCFSQAKVPSDFLKMYFSGQKISPNYFYSMAIRKSVPCDSIVLMLKIMGLREDCSVLRANCFKLLKLSEFGATSRVLARDVICRRCGLDNVFRVGMLNMCYKCFRRLSTTEIEETLMEIVREMSSQCRCRSAVTVCECFVQRRGDWAILQGGCRTSRYERFLRGYAPMYEQ</sequence>
<dbReference type="PANTHER" id="PTHR10670:SF0">
    <property type="entry name" value="DNA POLYMERASE EPSILON CATALYTIC SUBUNIT A"/>
    <property type="match status" value="1"/>
</dbReference>
<evidence type="ECO:0000256" key="8">
    <source>
        <dbReference type="ARBA" id="ARBA00022771"/>
    </source>
</evidence>
<dbReference type="SUPFAM" id="SSF53098">
    <property type="entry name" value="Ribonuclease H-like"/>
    <property type="match status" value="1"/>
</dbReference>
<keyword evidence="14 15" id="KW-0539">Nucleus</keyword>
<dbReference type="GO" id="GO:0008270">
    <property type="term" value="F:zinc ion binding"/>
    <property type="evidence" value="ECO:0007669"/>
    <property type="project" value="UniProtKB-KW"/>
</dbReference>
<dbReference type="GO" id="GO:0008622">
    <property type="term" value="C:epsilon DNA polymerase complex"/>
    <property type="evidence" value="ECO:0007669"/>
    <property type="project" value="InterPro"/>
</dbReference>
<dbReference type="GO" id="GO:0051539">
    <property type="term" value="F:4 iron, 4 sulfur cluster binding"/>
    <property type="evidence" value="ECO:0007669"/>
    <property type="project" value="UniProtKB-KW"/>
</dbReference>
<comment type="subcellular location">
    <subcellularLocation>
        <location evidence="1 15">Nucleus</location>
    </subcellularLocation>
</comment>
<evidence type="ECO:0000256" key="2">
    <source>
        <dbReference type="ARBA" id="ARBA00005755"/>
    </source>
</evidence>
<evidence type="ECO:0000256" key="15">
    <source>
        <dbReference type="RuleBase" id="RU365029"/>
    </source>
</evidence>
<keyword evidence="5 15" id="KW-0548">Nucleotidyltransferase</keyword>
<dbReference type="GO" id="GO:0045004">
    <property type="term" value="P:DNA replication proofreading"/>
    <property type="evidence" value="ECO:0007669"/>
    <property type="project" value="TreeGrafter"/>
</dbReference>
<evidence type="ECO:0000313" key="20">
    <source>
        <dbReference type="EMBL" id="KAL0266116.1"/>
    </source>
</evidence>
<dbReference type="GO" id="GO:0003887">
    <property type="term" value="F:DNA-directed DNA polymerase activity"/>
    <property type="evidence" value="ECO:0007669"/>
    <property type="project" value="UniProtKB-KW"/>
</dbReference>
<keyword evidence="8 15" id="KW-0863">Zinc-finger</keyword>
<dbReference type="EMBL" id="JARGDH010000006">
    <property type="protein sequence ID" value="KAL0266116.1"/>
    <property type="molecule type" value="Genomic_DNA"/>
</dbReference>
<dbReference type="Gene3D" id="1.10.287.690">
    <property type="entry name" value="Helix hairpin bin"/>
    <property type="match status" value="1"/>
</dbReference>
<dbReference type="GO" id="GO:0000278">
    <property type="term" value="P:mitotic cell cycle"/>
    <property type="evidence" value="ECO:0007669"/>
    <property type="project" value="TreeGrafter"/>
</dbReference>
<dbReference type="Gene3D" id="3.90.1600.10">
    <property type="entry name" value="Palm domain of DNA polymerase"/>
    <property type="match status" value="1"/>
</dbReference>
<evidence type="ECO:0000256" key="11">
    <source>
        <dbReference type="ARBA" id="ARBA00023004"/>
    </source>
</evidence>
<dbReference type="InterPro" id="IPR012337">
    <property type="entry name" value="RNaseH-like_sf"/>
</dbReference>
<evidence type="ECO:0000259" key="18">
    <source>
        <dbReference type="Pfam" id="PF03104"/>
    </source>
</evidence>
<gene>
    <name evidence="20" type="ORF">PYX00_011832</name>
</gene>
<evidence type="ECO:0000256" key="16">
    <source>
        <dbReference type="SAM" id="MobiDB-lite"/>
    </source>
</evidence>
<name>A0AAW2H8M2_9NEOP</name>
<evidence type="ECO:0000256" key="1">
    <source>
        <dbReference type="ARBA" id="ARBA00004123"/>
    </source>
</evidence>
<feature type="compositionally biased region" description="Low complexity" evidence="16">
    <location>
        <begin position="14"/>
        <end position="26"/>
    </location>
</feature>
<accession>A0AAW2H8M2</accession>
<evidence type="ECO:0000256" key="3">
    <source>
        <dbReference type="ARBA" id="ARBA00022485"/>
    </source>
</evidence>
<evidence type="ECO:0000256" key="6">
    <source>
        <dbReference type="ARBA" id="ARBA00022705"/>
    </source>
</evidence>
<dbReference type="InterPro" id="IPR043502">
    <property type="entry name" value="DNA/RNA_pol_sf"/>
</dbReference>
<comment type="function">
    <text evidence="15">DNA polymerase II participates in chromosomal DNA replication.</text>
</comment>
<keyword evidence="13 15" id="KW-0238">DNA-binding</keyword>
<dbReference type="Gene3D" id="3.30.342.10">
    <property type="entry name" value="DNA Polymerase, chain B, domain 1"/>
    <property type="match status" value="1"/>
</dbReference>
<dbReference type="FunFam" id="3.30.420.10:FF:000010">
    <property type="entry name" value="DNA polymerase epsilon catalytic subunit"/>
    <property type="match status" value="1"/>
</dbReference>
<dbReference type="InterPro" id="IPR036397">
    <property type="entry name" value="RNaseH_sf"/>
</dbReference>
<feature type="domain" description="DNA polymerase epsilon ,catalytic subunit A thumb" evidence="19">
    <location>
        <begin position="1024"/>
        <end position="1195"/>
    </location>
</feature>
<keyword evidence="10 15" id="KW-0239">DNA-directed DNA polymerase</keyword>
<dbReference type="PANTHER" id="PTHR10670">
    <property type="entry name" value="DNA POLYMERASE EPSILON CATALYTIC SUBUNIT A"/>
    <property type="match status" value="1"/>
</dbReference>
<keyword evidence="11 15" id="KW-0408">Iron</keyword>
<dbReference type="InterPro" id="IPR006133">
    <property type="entry name" value="DNA-dir_DNA_pol_B_exonuc"/>
</dbReference>
<keyword evidence="6 15" id="KW-0235">DNA replication</keyword>
<dbReference type="InterPro" id="IPR029703">
    <property type="entry name" value="POL2"/>
</dbReference>
<dbReference type="InterPro" id="IPR055191">
    <property type="entry name" value="POL2_thumb"/>
</dbReference>
<dbReference type="GO" id="GO:0006297">
    <property type="term" value="P:nucleotide-excision repair, DNA gap filling"/>
    <property type="evidence" value="ECO:0007669"/>
    <property type="project" value="TreeGrafter"/>
</dbReference>
<evidence type="ECO:0000256" key="7">
    <source>
        <dbReference type="ARBA" id="ARBA00022723"/>
    </source>
</evidence>
<dbReference type="GO" id="GO:0006272">
    <property type="term" value="P:leading strand elongation"/>
    <property type="evidence" value="ECO:0007669"/>
    <property type="project" value="TreeGrafter"/>
</dbReference>
<dbReference type="GO" id="GO:0006287">
    <property type="term" value="P:base-excision repair, gap-filling"/>
    <property type="evidence" value="ECO:0007669"/>
    <property type="project" value="TreeGrafter"/>
</dbReference>
<dbReference type="SMART" id="SM00486">
    <property type="entry name" value="POLBc"/>
    <property type="match status" value="1"/>
</dbReference>
<dbReference type="SUPFAM" id="SSF56672">
    <property type="entry name" value="DNA/RNA polymerases"/>
    <property type="match status" value="1"/>
</dbReference>
<feature type="domain" description="DNA-directed DNA polymerase family B multifunctional" evidence="17">
    <location>
        <begin position="794"/>
        <end position="868"/>
    </location>
</feature>
<comment type="catalytic activity">
    <reaction evidence="15">
        <text>DNA(n) + a 2'-deoxyribonucleoside 5'-triphosphate = DNA(n+1) + diphosphate</text>
        <dbReference type="Rhea" id="RHEA:22508"/>
        <dbReference type="Rhea" id="RHEA-COMP:17339"/>
        <dbReference type="Rhea" id="RHEA-COMP:17340"/>
        <dbReference type="ChEBI" id="CHEBI:33019"/>
        <dbReference type="ChEBI" id="CHEBI:61560"/>
        <dbReference type="ChEBI" id="CHEBI:173112"/>
        <dbReference type="EC" id="2.7.7.7"/>
    </reaction>
</comment>
<dbReference type="InterPro" id="IPR006172">
    <property type="entry name" value="DNA-dir_DNA_pol_B"/>
</dbReference>
<dbReference type="Gene3D" id="3.30.420.10">
    <property type="entry name" value="Ribonuclease H-like superfamily/Ribonuclease H"/>
    <property type="match status" value="1"/>
</dbReference>
<dbReference type="GO" id="GO:0000166">
    <property type="term" value="F:nucleotide binding"/>
    <property type="evidence" value="ECO:0007669"/>
    <property type="project" value="InterPro"/>
</dbReference>
<keyword evidence="7 15" id="KW-0479">Metal-binding</keyword>
<dbReference type="InterPro" id="IPR006134">
    <property type="entry name" value="DNA-dir_DNA_pol_B_multi_dom"/>
</dbReference>
<dbReference type="Pfam" id="PF00136">
    <property type="entry name" value="DNA_pol_B"/>
    <property type="match status" value="1"/>
</dbReference>
<feature type="region of interest" description="Disordered" evidence="16">
    <location>
        <begin position="1"/>
        <end position="57"/>
    </location>
</feature>
<dbReference type="InterPro" id="IPR023211">
    <property type="entry name" value="DNA_pol_palm_dom_sf"/>
</dbReference>
<keyword evidence="9 15" id="KW-0862">Zinc</keyword>
<comment type="caution">
    <text evidence="20">The sequence shown here is derived from an EMBL/GenBank/DDBJ whole genome shotgun (WGS) entry which is preliminary data.</text>
</comment>
<dbReference type="GO" id="GO:0008310">
    <property type="term" value="F:single-stranded DNA 3'-5' DNA exonuclease activity"/>
    <property type="evidence" value="ECO:0007669"/>
    <property type="project" value="TreeGrafter"/>
</dbReference>
<evidence type="ECO:0000256" key="13">
    <source>
        <dbReference type="ARBA" id="ARBA00023125"/>
    </source>
</evidence>
<organism evidence="20">
    <name type="scientific">Menopon gallinae</name>
    <name type="common">poultry shaft louse</name>
    <dbReference type="NCBI Taxonomy" id="328185"/>
    <lineage>
        <taxon>Eukaryota</taxon>
        <taxon>Metazoa</taxon>
        <taxon>Ecdysozoa</taxon>
        <taxon>Arthropoda</taxon>
        <taxon>Hexapoda</taxon>
        <taxon>Insecta</taxon>
        <taxon>Pterygota</taxon>
        <taxon>Neoptera</taxon>
        <taxon>Paraneoptera</taxon>
        <taxon>Psocodea</taxon>
        <taxon>Troctomorpha</taxon>
        <taxon>Phthiraptera</taxon>
        <taxon>Amblycera</taxon>
        <taxon>Menoponidae</taxon>
        <taxon>Menopon</taxon>
    </lineage>
</organism>
<dbReference type="Pfam" id="PF03104">
    <property type="entry name" value="DNA_pol_B_exo1"/>
    <property type="match status" value="1"/>
</dbReference>
<feature type="domain" description="DNA-directed DNA polymerase family B exonuclease" evidence="18">
    <location>
        <begin position="236"/>
        <end position="439"/>
    </location>
</feature>